<keyword evidence="3" id="KW-1185">Reference proteome</keyword>
<evidence type="ECO:0000256" key="1">
    <source>
        <dbReference type="SAM" id="Phobius"/>
    </source>
</evidence>
<proteinExistence type="predicted"/>
<reference evidence="2 3" key="1">
    <citation type="journal article" date="2014" name="Genome Announc.">
        <title>Draft genome sequence of Sclerotinia borealis, a psychrophilic plant pathogenic fungus.</title>
        <authorList>
            <person name="Mardanov A.V."/>
            <person name="Beletsky A.V."/>
            <person name="Kadnikov V.V."/>
            <person name="Ignatov A.N."/>
            <person name="Ravin N.V."/>
        </authorList>
    </citation>
    <scope>NUCLEOTIDE SEQUENCE [LARGE SCALE GENOMIC DNA]</scope>
    <source>
        <strain evidence="3">F-4157</strain>
    </source>
</reference>
<accession>W9CTC6</accession>
<name>W9CTC6_SCLBF</name>
<dbReference type="HOGENOM" id="CLU_2039423_0_0_1"/>
<evidence type="ECO:0000313" key="3">
    <source>
        <dbReference type="Proteomes" id="UP000019487"/>
    </source>
</evidence>
<organism evidence="2 3">
    <name type="scientific">Sclerotinia borealis (strain F-4128)</name>
    <dbReference type="NCBI Taxonomy" id="1432307"/>
    <lineage>
        <taxon>Eukaryota</taxon>
        <taxon>Fungi</taxon>
        <taxon>Dikarya</taxon>
        <taxon>Ascomycota</taxon>
        <taxon>Pezizomycotina</taxon>
        <taxon>Leotiomycetes</taxon>
        <taxon>Helotiales</taxon>
        <taxon>Sclerotiniaceae</taxon>
        <taxon>Sclerotinia</taxon>
    </lineage>
</organism>
<dbReference type="Proteomes" id="UP000019487">
    <property type="component" value="Unassembled WGS sequence"/>
</dbReference>
<dbReference type="EMBL" id="AYSA01000068">
    <property type="protein sequence ID" value="ESZ97804.1"/>
    <property type="molecule type" value="Genomic_DNA"/>
</dbReference>
<feature type="transmembrane region" description="Helical" evidence="1">
    <location>
        <begin position="34"/>
        <end position="57"/>
    </location>
</feature>
<dbReference type="AlphaFoldDB" id="W9CTC6"/>
<keyword evidence="1" id="KW-0472">Membrane</keyword>
<protein>
    <submittedName>
        <fullName evidence="2">Uncharacterized protein</fullName>
    </submittedName>
</protein>
<evidence type="ECO:0000313" key="2">
    <source>
        <dbReference type="EMBL" id="ESZ97804.1"/>
    </source>
</evidence>
<sequence>MHETCVSTPLIIPDAAFERAGKGWVENSEGRRRFGGGGVAVVVVVIVKKVLVDLVVFMKRVLEFELRIIISLAGALTDPGVRASALRGKLTGSSLGRIAGILPVFDLVALALTVDQYEWMK</sequence>
<keyword evidence="1" id="KW-0812">Transmembrane</keyword>
<keyword evidence="1" id="KW-1133">Transmembrane helix</keyword>
<gene>
    <name evidence="2" type="ORF">SBOR_1813</name>
</gene>
<comment type="caution">
    <text evidence="2">The sequence shown here is derived from an EMBL/GenBank/DDBJ whole genome shotgun (WGS) entry which is preliminary data.</text>
</comment>